<dbReference type="GO" id="GO:0005524">
    <property type="term" value="F:ATP binding"/>
    <property type="evidence" value="ECO:0007669"/>
    <property type="project" value="InterPro"/>
</dbReference>
<dbReference type="InterPro" id="IPR003781">
    <property type="entry name" value="CoA-bd"/>
</dbReference>
<dbReference type="InterPro" id="IPR036291">
    <property type="entry name" value="NAD(P)-bd_dom_sf"/>
</dbReference>
<dbReference type="Gene3D" id="3.30.470.20">
    <property type="entry name" value="ATP-grasp fold, B domain"/>
    <property type="match status" value="1"/>
</dbReference>
<dbReference type="SUPFAM" id="SSF56059">
    <property type="entry name" value="Glutathione synthetase ATP-binding domain-like"/>
    <property type="match status" value="1"/>
</dbReference>
<sequence length="732" mass="79972">MLKQLLDRARSDGRNSLFEHEVYELLRSYDLPVPAFKFLQTGEAVPADLNLPGDRLVLKVVQDDITHKSDQGGVMVSARATWKADLETMKTRFPQARGILAVEFVPHNADALGSEIMLGLKYSDIFGYVLSFGPGGTDAEHLHTALPNAHRLAALEMMTDEASWSAFFQESAVTPYLTGQVRGKKKQVDLKACTRWALGLRKLSADAVSAGIVIEVCELNPLAPKDGQLIALDAVFRFTEKEDQPSRAGIQDFARRKEKIEHLLHPRTVAIIGVSATNMNPGRTIVNNLVHEGFDASKIYIIKPGAQEVDGCRCVPSISALPEKVDVFVLSVDASQVPAVLHEVNEHDRAHSVILISGGMAEKAGGEALEQQVIDELKNEKFILNGGNCLGIRSLSAHFHTFFIDSHKLPMPTGGKSNVAIISQSGAFAIVRMHRFSWMDPRYNISTGNQTDQRAVDYLEALADDPAIDVFGLYLEGLKPGDGLRLVRAIAKVKQLGKHVVIYKAGRTASGRSAVQGHTASIAGDYPTTLQVLERAGATMAQTFEEFEDQLMLSCYFSHFHLNPRQLFAVSNAGFECAAIGDHLRGIELLDLQTNSYFKAELEAVLTKHRLAGIVGARNPLDVTPMAGDAPLIDLYRLSQASTEIGAFLFSIVPFAPTIQSLPASEGQNEDLLFPDALIAAMAASLMTRPTLICIDAGAQYDPYCQAFFKAGFPVLRSIDRCAEALSRFFQD</sequence>
<evidence type="ECO:0000313" key="2">
    <source>
        <dbReference type="EMBL" id="OIP97139.1"/>
    </source>
</evidence>
<dbReference type="Pfam" id="PF13549">
    <property type="entry name" value="ATP-grasp_5"/>
    <property type="match status" value="1"/>
</dbReference>
<gene>
    <name evidence="2" type="ORF">AUK40_03755</name>
</gene>
<dbReference type="Pfam" id="PF13380">
    <property type="entry name" value="CoA_binding_2"/>
    <property type="match status" value="1"/>
</dbReference>
<accession>A0A1J5IKB1</accession>
<dbReference type="STRING" id="1817892.AUK40_03755"/>
<comment type="caution">
    <text evidence="2">The sequence shown here is derived from an EMBL/GenBank/DDBJ whole genome shotgun (WGS) entry which is preliminary data.</text>
</comment>
<feature type="domain" description="CoA-binding" evidence="1">
    <location>
        <begin position="263"/>
        <end position="360"/>
    </location>
</feature>
<dbReference type="Gene3D" id="3.40.50.261">
    <property type="entry name" value="Succinyl-CoA synthetase domains"/>
    <property type="match status" value="2"/>
</dbReference>
<evidence type="ECO:0000259" key="1">
    <source>
        <dbReference type="SMART" id="SM00881"/>
    </source>
</evidence>
<dbReference type="SUPFAM" id="SSF51735">
    <property type="entry name" value="NAD(P)-binding Rossmann-fold domains"/>
    <property type="match status" value="1"/>
</dbReference>
<dbReference type="AlphaFoldDB" id="A0A1J5IKB1"/>
<dbReference type="SMART" id="SM00881">
    <property type="entry name" value="CoA_binding"/>
    <property type="match status" value="1"/>
</dbReference>
<dbReference type="EMBL" id="MNZT01000065">
    <property type="protein sequence ID" value="OIP97139.1"/>
    <property type="molecule type" value="Genomic_DNA"/>
</dbReference>
<name>A0A1J5IKB1_9BACT</name>
<evidence type="ECO:0000313" key="3">
    <source>
        <dbReference type="Proteomes" id="UP000183245"/>
    </source>
</evidence>
<dbReference type="Proteomes" id="UP000183245">
    <property type="component" value="Unassembled WGS sequence"/>
</dbReference>
<protein>
    <recommendedName>
        <fullName evidence="1">CoA-binding domain-containing protein</fullName>
    </recommendedName>
</protein>
<dbReference type="Pfam" id="PF13607">
    <property type="entry name" value="Succ_CoA_lig"/>
    <property type="match status" value="1"/>
</dbReference>
<dbReference type="InterPro" id="IPR016102">
    <property type="entry name" value="Succinyl-CoA_synth-like"/>
</dbReference>
<dbReference type="Gene3D" id="3.40.50.720">
    <property type="entry name" value="NAD(P)-binding Rossmann-like Domain"/>
    <property type="match status" value="1"/>
</dbReference>
<dbReference type="PANTHER" id="PTHR42793">
    <property type="entry name" value="COA BINDING DOMAIN CONTAINING PROTEIN"/>
    <property type="match status" value="1"/>
</dbReference>
<dbReference type="SUPFAM" id="SSF52210">
    <property type="entry name" value="Succinyl-CoA synthetase domains"/>
    <property type="match status" value="2"/>
</dbReference>
<dbReference type="PANTHER" id="PTHR42793:SF1">
    <property type="entry name" value="PEPTIDYL-LYSINE N-ACETYLTRANSFERASE PATZ"/>
    <property type="match status" value="1"/>
</dbReference>
<dbReference type="InterPro" id="IPR013815">
    <property type="entry name" value="ATP_grasp_subdomain_1"/>
</dbReference>
<proteinExistence type="predicted"/>
<organism evidence="2 3">
    <name type="scientific">Candidatus Wirthbacteria bacterium CG2_30_54_11</name>
    <dbReference type="NCBI Taxonomy" id="1817892"/>
    <lineage>
        <taxon>Bacteria</taxon>
        <taxon>Candidatus Wirthbacteria</taxon>
    </lineage>
</organism>
<reference evidence="2 3" key="1">
    <citation type="journal article" date="2016" name="Environ. Microbiol.">
        <title>Genomic resolution of a cold subsurface aquifer community provides metabolic insights for novel microbes adapted to high CO concentrations.</title>
        <authorList>
            <person name="Probst A.J."/>
            <person name="Castelle C.J."/>
            <person name="Singh A."/>
            <person name="Brown C.T."/>
            <person name="Anantharaman K."/>
            <person name="Sharon I."/>
            <person name="Hug L.A."/>
            <person name="Burstein D."/>
            <person name="Emerson J.B."/>
            <person name="Thomas B.C."/>
            <person name="Banfield J.F."/>
        </authorList>
    </citation>
    <scope>NUCLEOTIDE SEQUENCE [LARGE SCALE GENOMIC DNA]</scope>
    <source>
        <strain evidence="2">CG2_30_54_11</strain>
    </source>
</reference>
<dbReference type="Gene3D" id="3.30.1490.20">
    <property type="entry name" value="ATP-grasp fold, A domain"/>
    <property type="match status" value="1"/>
</dbReference>
<dbReference type="InterPro" id="IPR032875">
    <property type="entry name" value="Succ_CoA_lig_flav_dom"/>
</dbReference>